<name>A0A1R3K5W4_COCAP</name>
<feature type="domain" description="COI1 F-box" evidence="3">
    <location>
        <begin position="3"/>
        <end position="40"/>
    </location>
</feature>
<dbReference type="OrthoDB" id="1870722at2759"/>
<accession>A0A1R3K5W4</accession>
<dbReference type="Pfam" id="PF25372">
    <property type="entry name" value="DUF7885"/>
    <property type="match status" value="1"/>
</dbReference>
<dbReference type="InterPro" id="IPR041567">
    <property type="entry name" value="COI1_F-box"/>
</dbReference>
<dbReference type="FunFam" id="1.20.1280.50:FF:000023">
    <property type="entry name" value="F-box/LRR-repeat protein 4"/>
    <property type="match status" value="1"/>
</dbReference>
<dbReference type="Gene3D" id="3.80.10.10">
    <property type="entry name" value="Ribonuclease Inhibitor"/>
    <property type="match status" value="2"/>
</dbReference>
<gene>
    <name evidence="6" type="ORF">CCACVL1_02799</name>
</gene>
<dbReference type="PANTHER" id="PTHR12532">
    <property type="entry name" value="TRANSLATIONAL ACTIVATOR OF CYTOCHROME C OXIDASE 1"/>
    <property type="match status" value="1"/>
</dbReference>
<dbReference type="SMART" id="SM00367">
    <property type="entry name" value="LRR_CC"/>
    <property type="match status" value="6"/>
</dbReference>
<evidence type="ECO:0000259" key="4">
    <source>
        <dbReference type="Pfam" id="PF20772"/>
    </source>
</evidence>
<dbReference type="PANTHER" id="PTHR12532:SF0">
    <property type="entry name" value="TRANSLATIONAL ACTIVATOR OF CYTOCHROME C OXIDASE 1"/>
    <property type="match status" value="1"/>
</dbReference>
<dbReference type="InterPro" id="IPR032675">
    <property type="entry name" value="LRR_dom_sf"/>
</dbReference>
<comment type="similarity">
    <text evidence="1">Belongs to the TACO1 family.</text>
</comment>
<reference evidence="6 7" key="1">
    <citation type="submission" date="2013-09" db="EMBL/GenBank/DDBJ databases">
        <title>Corchorus capsularis genome sequencing.</title>
        <authorList>
            <person name="Alam M."/>
            <person name="Haque M.S."/>
            <person name="Islam M.S."/>
            <person name="Emdad E.M."/>
            <person name="Islam M.M."/>
            <person name="Ahmed B."/>
            <person name="Halim A."/>
            <person name="Hossen Q.M.M."/>
            <person name="Hossain M.Z."/>
            <person name="Ahmed R."/>
            <person name="Khan M.M."/>
            <person name="Islam R."/>
            <person name="Rashid M.M."/>
            <person name="Khan S.A."/>
            <person name="Rahman M.S."/>
            <person name="Alam M."/>
        </authorList>
    </citation>
    <scope>NUCLEOTIDE SEQUENCE [LARGE SCALE GENOMIC DNA]</scope>
    <source>
        <strain evidence="7">cv. CVL-1</strain>
        <tissue evidence="6">Whole seedling</tissue>
    </source>
</reference>
<proteinExistence type="inferred from homology"/>
<organism evidence="6 7">
    <name type="scientific">Corchorus capsularis</name>
    <name type="common">Jute</name>
    <dbReference type="NCBI Taxonomy" id="210143"/>
    <lineage>
        <taxon>Eukaryota</taxon>
        <taxon>Viridiplantae</taxon>
        <taxon>Streptophyta</taxon>
        <taxon>Embryophyta</taxon>
        <taxon>Tracheophyta</taxon>
        <taxon>Spermatophyta</taxon>
        <taxon>Magnoliopsida</taxon>
        <taxon>eudicotyledons</taxon>
        <taxon>Gunneridae</taxon>
        <taxon>Pentapetalae</taxon>
        <taxon>rosids</taxon>
        <taxon>malvids</taxon>
        <taxon>Malvales</taxon>
        <taxon>Malvaceae</taxon>
        <taxon>Grewioideae</taxon>
        <taxon>Apeibeae</taxon>
        <taxon>Corchorus</taxon>
    </lineage>
</organism>
<dbReference type="InterPro" id="IPR006553">
    <property type="entry name" value="Leu-rich_rpt_Cys-con_subtyp"/>
</dbReference>
<evidence type="ECO:0000256" key="1">
    <source>
        <dbReference type="ARBA" id="ARBA00008724"/>
    </source>
</evidence>
<evidence type="ECO:0000259" key="2">
    <source>
        <dbReference type="Pfam" id="PF01709"/>
    </source>
</evidence>
<dbReference type="Proteomes" id="UP000188268">
    <property type="component" value="Unassembled WGS sequence"/>
</dbReference>
<dbReference type="Gene3D" id="1.20.1280.50">
    <property type="match status" value="1"/>
</dbReference>
<dbReference type="CDD" id="cd22159">
    <property type="entry name" value="F-box_AtTIR1-like"/>
    <property type="match status" value="1"/>
</dbReference>
<evidence type="ECO:0000259" key="5">
    <source>
        <dbReference type="Pfam" id="PF25372"/>
    </source>
</evidence>
<dbReference type="InterPro" id="IPR002876">
    <property type="entry name" value="Transcrip_reg_TACO1-like"/>
</dbReference>
<dbReference type="Gene3D" id="3.30.70.980">
    <property type="match status" value="2"/>
</dbReference>
<dbReference type="SUPFAM" id="SSF52047">
    <property type="entry name" value="RNI-like"/>
    <property type="match status" value="1"/>
</dbReference>
<feature type="domain" description="F-box/LRR-repeat protein 15-like leucin rich repeat" evidence="5">
    <location>
        <begin position="107"/>
        <end position="321"/>
    </location>
</feature>
<dbReference type="GO" id="GO:0009507">
    <property type="term" value="C:chloroplast"/>
    <property type="evidence" value="ECO:0007669"/>
    <property type="project" value="TreeGrafter"/>
</dbReference>
<dbReference type="Gene3D" id="1.10.10.200">
    <property type="match status" value="1"/>
</dbReference>
<dbReference type="InterPro" id="IPR057207">
    <property type="entry name" value="FBXL15_LRR"/>
</dbReference>
<dbReference type="AlphaFoldDB" id="A0A1R3K5W4"/>
<dbReference type="HAMAP" id="MF_00693">
    <property type="entry name" value="Transcrip_reg_TACO1"/>
    <property type="match status" value="1"/>
</dbReference>
<dbReference type="Pfam" id="PF20772">
    <property type="entry name" value="TACO1_YebC_N"/>
    <property type="match status" value="1"/>
</dbReference>
<dbReference type="InterPro" id="IPR017856">
    <property type="entry name" value="Integrase-like_N"/>
</dbReference>
<dbReference type="Pfam" id="PF18511">
    <property type="entry name" value="F-box_5"/>
    <property type="match status" value="1"/>
</dbReference>
<dbReference type="STRING" id="210143.A0A1R3K5W4"/>
<comment type="caution">
    <text evidence="6">The sequence shown here is derived from an EMBL/GenBank/DDBJ whole genome shotgun (WGS) entry which is preliminary data.</text>
</comment>
<dbReference type="EMBL" id="AWWV01006228">
    <property type="protein sequence ID" value="OMP02469.1"/>
    <property type="molecule type" value="Genomic_DNA"/>
</dbReference>
<dbReference type="FunFam" id="1.10.10.200:FF:000006">
    <property type="entry name" value="Putative transcriptional regulatory protein"/>
    <property type="match status" value="1"/>
</dbReference>
<dbReference type="InterPro" id="IPR048300">
    <property type="entry name" value="TACO1_YebC-like_2nd/3rd_dom"/>
</dbReference>
<sequence>MSTLGDDELSLVLNWVHDRNDRKSVSQVCKQWLRVEGLTRISIRVLEPDLIPVFMPRFPNVLSFETPMFISDSLLEFVAKTCPKLQFLNLNLRKTREDFDEVDGISGSEDVGNDGICALANGCPNLSKVLLRKRKNVGNLAVISLVKFLLNLTTLDLGRCNLVDDQAIEAIGCSNSIRNLNLEACSLITDHGLGILATGEISKTLKKLVLAECDRITDSGVSMLNQIHCLEELNLAECGPKITDSGGMAVSSITSLRKLNLAWLINLSDATVIAIAENCVNLVAIDLTGCELVTGAGVRAFGNHEYLEYLVLASCYNICMDDLDMVLRCRSLKDIVLDKGLRMWIPMAMQVNISRFKNGVPSNSLIVSRNGIFKSSRKFLSSASSISSSSSMLYQVNSSSNEHQLRSISTFPPLCMGRRSCKIADRKGAQNAKKAKLFSRIGKEVVSAVKKGGPSPISNTVLAAVLEKARELDVPKDILERNIKRASEKGQEAYIEKIYEVYGYGGVSIVVEVSTDKITRSFAAVREVVKDYGGKIADPGSVMFKFRRVRVANIKVTDADKDQLLTIALDAGAEDVIEPPTYEDDTDEDRSESYYKIVSSGENYETILSKLRDEGIIFETDNGSELLPLTTIEVDDEAMDLNKELMSKLLELDDVDAVYTDQK</sequence>
<evidence type="ECO:0000259" key="3">
    <source>
        <dbReference type="Pfam" id="PF18511"/>
    </source>
</evidence>
<dbReference type="Pfam" id="PF01709">
    <property type="entry name" value="Transcrip_reg"/>
    <property type="match status" value="1"/>
</dbReference>
<evidence type="ECO:0000313" key="6">
    <source>
        <dbReference type="EMBL" id="OMP02469.1"/>
    </source>
</evidence>
<dbReference type="InterPro" id="IPR029072">
    <property type="entry name" value="YebC-like"/>
</dbReference>
<dbReference type="Gramene" id="OMP02469">
    <property type="protein sequence ID" value="OMP02469"/>
    <property type="gene ID" value="CCACVL1_02799"/>
</dbReference>
<feature type="domain" description="TACO1/YebC-like second and third" evidence="2">
    <location>
        <begin position="494"/>
        <end position="661"/>
    </location>
</feature>
<feature type="domain" description="TACO1/YebC-like N-terminal" evidence="4">
    <location>
        <begin position="419"/>
        <end position="488"/>
    </location>
</feature>
<dbReference type="SUPFAM" id="SSF75625">
    <property type="entry name" value="YebC-like"/>
    <property type="match status" value="1"/>
</dbReference>
<dbReference type="InterPro" id="IPR026564">
    <property type="entry name" value="Transcrip_reg_TACO1-like_dom3"/>
</dbReference>
<dbReference type="FunFam" id="3.30.70.980:FF:000011">
    <property type="entry name" value="Putative transcriptional regulatory protein"/>
    <property type="match status" value="1"/>
</dbReference>
<evidence type="ECO:0000313" key="7">
    <source>
        <dbReference type="Proteomes" id="UP000188268"/>
    </source>
</evidence>
<protein>
    <submittedName>
        <fullName evidence="6">Transcriptional regulator TACO1-like protein</fullName>
    </submittedName>
</protein>
<keyword evidence="7" id="KW-1185">Reference proteome</keyword>
<dbReference type="InterPro" id="IPR049083">
    <property type="entry name" value="TACO1_YebC_N"/>
</dbReference>